<dbReference type="InterPro" id="IPR003439">
    <property type="entry name" value="ABC_transporter-like_ATP-bd"/>
</dbReference>
<dbReference type="PROSITE" id="PS50893">
    <property type="entry name" value="ABC_TRANSPORTER_2"/>
    <property type="match status" value="1"/>
</dbReference>
<comment type="similarity">
    <text evidence="1">Belongs to the ABC transporter superfamily.</text>
</comment>
<dbReference type="CDD" id="cd03235">
    <property type="entry name" value="ABC_Metallic_Cations"/>
    <property type="match status" value="1"/>
</dbReference>
<keyword evidence="2" id="KW-0813">Transport</keyword>
<feature type="domain" description="ABC transporter" evidence="5">
    <location>
        <begin position="5"/>
        <end position="243"/>
    </location>
</feature>
<name>A0ABD4TNL2_9EURY</name>
<dbReference type="PANTHER" id="PTHR42734">
    <property type="entry name" value="METAL TRANSPORT SYSTEM ATP-BINDING PROTEIN TM_0124-RELATED"/>
    <property type="match status" value="1"/>
</dbReference>
<keyword evidence="7" id="KW-1185">Reference proteome</keyword>
<evidence type="ECO:0000256" key="1">
    <source>
        <dbReference type="ARBA" id="ARBA00005417"/>
    </source>
</evidence>
<organism evidence="6 7">
    <name type="scientific">Methanocalculus taiwanensis</name>
    <dbReference type="NCBI Taxonomy" id="106207"/>
    <lineage>
        <taxon>Archaea</taxon>
        <taxon>Methanobacteriati</taxon>
        <taxon>Methanobacteriota</taxon>
        <taxon>Stenosarchaea group</taxon>
        <taxon>Methanomicrobia</taxon>
        <taxon>Methanomicrobiales</taxon>
        <taxon>Methanocalculaceae</taxon>
        <taxon>Methanocalculus</taxon>
    </lineage>
</organism>
<reference evidence="6 7" key="1">
    <citation type="submission" date="2019-08" db="EMBL/GenBank/DDBJ databases">
        <authorList>
            <person name="Chen S.-C."/>
            <person name="Lai M.-C."/>
            <person name="You Y.-T."/>
        </authorList>
    </citation>
    <scope>NUCLEOTIDE SEQUENCE [LARGE SCALE GENOMIC DNA]</scope>
    <source>
        <strain evidence="6 7">P2F9704a</strain>
    </source>
</reference>
<dbReference type="SMART" id="SM00382">
    <property type="entry name" value="AAA"/>
    <property type="match status" value="1"/>
</dbReference>
<evidence type="ECO:0000313" key="6">
    <source>
        <dbReference type="EMBL" id="MCQ1539440.1"/>
    </source>
</evidence>
<accession>A0ABD4TNL2</accession>
<dbReference type="SUPFAM" id="SSF52540">
    <property type="entry name" value="P-loop containing nucleoside triphosphate hydrolases"/>
    <property type="match status" value="1"/>
</dbReference>
<keyword evidence="3" id="KW-0547">Nucleotide-binding</keyword>
<comment type="caution">
    <text evidence="6">The sequence shown here is derived from an EMBL/GenBank/DDBJ whole genome shotgun (WGS) entry which is preliminary data.</text>
</comment>
<protein>
    <submittedName>
        <fullName evidence="6">ABC transporter ATP-binding protein</fullName>
    </submittedName>
</protein>
<evidence type="ECO:0000256" key="2">
    <source>
        <dbReference type="ARBA" id="ARBA00022448"/>
    </source>
</evidence>
<dbReference type="InterPro" id="IPR017871">
    <property type="entry name" value="ABC_transporter-like_CS"/>
</dbReference>
<dbReference type="RefSeq" id="WP_255333407.1">
    <property type="nucleotide sequence ID" value="NZ_VOTZ01000030.1"/>
</dbReference>
<dbReference type="Pfam" id="PF00005">
    <property type="entry name" value="ABC_tran"/>
    <property type="match status" value="1"/>
</dbReference>
<sequence>MTPALQLDDVTISYGRHVVVERASFVVEEHDFAAIIGPNGGGKTTLLKAILGLLPLSGGAIRIFGNPPEEGRDLIGYVPQFHTFDFSFPITVSEMILQSRLPKNAGLFRRYREEDYQAMENALDQIGLSGLMDHPIADLSGGQQQRAIIARALAGEPRLLILDEPTVYIDAPAEEQFFSMIEALRESMAVIIVTHDISAISGKVNRIACLNRRLYTHGDASITDGMLTSVYGCPVDLIAHGVPHRVLRHHGEGYDD</sequence>
<dbReference type="PROSITE" id="PS00211">
    <property type="entry name" value="ABC_TRANSPORTER_1"/>
    <property type="match status" value="1"/>
</dbReference>
<evidence type="ECO:0000256" key="4">
    <source>
        <dbReference type="ARBA" id="ARBA00022840"/>
    </source>
</evidence>
<dbReference type="InterPro" id="IPR003593">
    <property type="entry name" value="AAA+_ATPase"/>
</dbReference>
<proteinExistence type="inferred from homology"/>
<evidence type="ECO:0000313" key="7">
    <source>
        <dbReference type="Proteomes" id="UP001524383"/>
    </source>
</evidence>
<evidence type="ECO:0000256" key="3">
    <source>
        <dbReference type="ARBA" id="ARBA00022741"/>
    </source>
</evidence>
<dbReference type="InterPro" id="IPR027417">
    <property type="entry name" value="P-loop_NTPase"/>
</dbReference>
<dbReference type="AlphaFoldDB" id="A0ABD4TNL2"/>
<dbReference type="EMBL" id="VOTZ01000030">
    <property type="protein sequence ID" value="MCQ1539440.1"/>
    <property type="molecule type" value="Genomic_DNA"/>
</dbReference>
<evidence type="ECO:0000259" key="5">
    <source>
        <dbReference type="PROSITE" id="PS50893"/>
    </source>
</evidence>
<dbReference type="Gene3D" id="3.40.50.300">
    <property type="entry name" value="P-loop containing nucleotide triphosphate hydrolases"/>
    <property type="match status" value="1"/>
</dbReference>
<keyword evidence="4 6" id="KW-0067">ATP-binding</keyword>
<dbReference type="GO" id="GO:0005524">
    <property type="term" value="F:ATP binding"/>
    <property type="evidence" value="ECO:0007669"/>
    <property type="project" value="UniProtKB-KW"/>
</dbReference>
<gene>
    <name evidence="6" type="ORF">FTO68_10670</name>
</gene>
<dbReference type="PANTHER" id="PTHR42734:SF17">
    <property type="entry name" value="METAL TRANSPORT SYSTEM ATP-BINDING PROTEIN TM_0124-RELATED"/>
    <property type="match status" value="1"/>
</dbReference>
<dbReference type="Proteomes" id="UP001524383">
    <property type="component" value="Unassembled WGS sequence"/>
</dbReference>
<dbReference type="InterPro" id="IPR050153">
    <property type="entry name" value="Metal_Ion_Import_ABC"/>
</dbReference>